<feature type="compositionally biased region" description="Basic and acidic residues" evidence="1">
    <location>
        <begin position="45"/>
        <end position="64"/>
    </location>
</feature>
<evidence type="ECO:0000313" key="3">
    <source>
        <dbReference type="Proteomes" id="UP000230750"/>
    </source>
</evidence>
<dbReference type="Proteomes" id="UP000230750">
    <property type="component" value="Unassembled WGS sequence"/>
</dbReference>
<reference evidence="2 3" key="1">
    <citation type="journal article" date="2017" name="PLoS Biol.">
        <title>The sea cucumber genome provides insights into morphological evolution and visceral regeneration.</title>
        <authorList>
            <person name="Zhang X."/>
            <person name="Sun L."/>
            <person name="Yuan J."/>
            <person name="Sun Y."/>
            <person name="Gao Y."/>
            <person name="Zhang L."/>
            <person name="Li S."/>
            <person name="Dai H."/>
            <person name="Hamel J.F."/>
            <person name="Liu C."/>
            <person name="Yu Y."/>
            <person name="Liu S."/>
            <person name="Lin W."/>
            <person name="Guo K."/>
            <person name="Jin S."/>
            <person name="Xu P."/>
            <person name="Storey K.B."/>
            <person name="Huan P."/>
            <person name="Zhang T."/>
            <person name="Zhou Y."/>
            <person name="Zhang J."/>
            <person name="Lin C."/>
            <person name="Li X."/>
            <person name="Xing L."/>
            <person name="Huo D."/>
            <person name="Sun M."/>
            <person name="Wang L."/>
            <person name="Mercier A."/>
            <person name="Li F."/>
            <person name="Yang H."/>
            <person name="Xiang J."/>
        </authorList>
    </citation>
    <scope>NUCLEOTIDE SEQUENCE [LARGE SCALE GENOMIC DNA]</scope>
    <source>
        <strain evidence="2">Shaxun</strain>
        <tissue evidence="2">Muscle</tissue>
    </source>
</reference>
<proteinExistence type="predicted"/>
<keyword evidence="3" id="KW-1185">Reference proteome</keyword>
<protein>
    <submittedName>
        <fullName evidence="2">Putative golgin subfamily A member 4</fullName>
    </submittedName>
</protein>
<evidence type="ECO:0000313" key="2">
    <source>
        <dbReference type="EMBL" id="PIK41408.1"/>
    </source>
</evidence>
<name>A0A2G8K082_STIJA</name>
<feature type="compositionally biased region" description="Basic and acidic residues" evidence="1">
    <location>
        <begin position="142"/>
        <end position="174"/>
    </location>
</feature>
<gene>
    <name evidence="2" type="ORF">BSL78_21733</name>
</gene>
<dbReference type="EMBL" id="MRZV01001021">
    <property type="protein sequence ID" value="PIK41408.1"/>
    <property type="molecule type" value="Genomic_DNA"/>
</dbReference>
<accession>A0A2G8K082</accession>
<evidence type="ECO:0000256" key="1">
    <source>
        <dbReference type="SAM" id="MobiDB-lite"/>
    </source>
</evidence>
<comment type="caution">
    <text evidence="2">The sequence shown here is derived from an EMBL/GenBank/DDBJ whole genome shotgun (WGS) entry which is preliminary data.</text>
</comment>
<sequence>MEEKEKELAGRVEDLEKVQVEMKASHDEEVHLMNRNRQRSFQSLETKHSEEMKAKEKELKDQLSKRSRNILEMVESFQKQNEGTVSSMNEENKKLKEEISQLEEYRQKIEDMVDADLDMQVKLKASEEQIALLQKQVQVGEETMRSKVGELEQSSKEEKQRHETECTERDNKFAEFEKETAKRFRVRRQP</sequence>
<dbReference type="AlphaFoldDB" id="A0A2G8K082"/>
<feature type="region of interest" description="Disordered" evidence="1">
    <location>
        <begin position="31"/>
        <end position="64"/>
    </location>
</feature>
<organism evidence="2 3">
    <name type="scientific">Stichopus japonicus</name>
    <name type="common">Sea cucumber</name>
    <dbReference type="NCBI Taxonomy" id="307972"/>
    <lineage>
        <taxon>Eukaryota</taxon>
        <taxon>Metazoa</taxon>
        <taxon>Echinodermata</taxon>
        <taxon>Eleutherozoa</taxon>
        <taxon>Echinozoa</taxon>
        <taxon>Holothuroidea</taxon>
        <taxon>Aspidochirotacea</taxon>
        <taxon>Aspidochirotida</taxon>
        <taxon>Stichopodidae</taxon>
        <taxon>Apostichopus</taxon>
    </lineage>
</organism>
<feature type="region of interest" description="Disordered" evidence="1">
    <location>
        <begin position="137"/>
        <end position="174"/>
    </location>
</feature>